<dbReference type="AlphaFoldDB" id="A0A1N7ICD8"/>
<evidence type="ECO:0000313" key="6">
    <source>
        <dbReference type="Proteomes" id="UP000279541"/>
    </source>
</evidence>
<evidence type="ECO:0000256" key="1">
    <source>
        <dbReference type="PROSITE-ProRule" id="PRU00339"/>
    </source>
</evidence>
<dbReference type="InterPro" id="IPR011990">
    <property type="entry name" value="TPR-like_helical_dom_sf"/>
</dbReference>
<feature type="signal peptide" evidence="2">
    <location>
        <begin position="1"/>
        <end position="21"/>
    </location>
</feature>
<organism evidence="4 5">
    <name type="scientific">Chryseobacterium joostei</name>
    <dbReference type="NCBI Taxonomy" id="112234"/>
    <lineage>
        <taxon>Bacteria</taxon>
        <taxon>Pseudomonadati</taxon>
        <taxon>Bacteroidota</taxon>
        <taxon>Flavobacteriia</taxon>
        <taxon>Flavobacteriales</taxon>
        <taxon>Weeksellaceae</taxon>
        <taxon>Chryseobacterium group</taxon>
        <taxon>Chryseobacterium</taxon>
    </lineage>
</organism>
<keyword evidence="2" id="KW-0732">Signal</keyword>
<feature type="repeat" description="TPR" evidence="1">
    <location>
        <begin position="228"/>
        <end position="261"/>
    </location>
</feature>
<dbReference type="Proteomes" id="UP000186106">
    <property type="component" value="Unassembled WGS sequence"/>
</dbReference>
<evidence type="ECO:0000313" key="4">
    <source>
        <dbReference type="EMBL" id="SIS34725.1"/>
    </source>
</evidence>
<dbReference type="SUPFAM" id="SSF48452">
    <property type="entry name" value="TPR-like"/>
    <property type="match status" value="1"/>
</dbReference>
<dbReference type="Pfam" id="PF13174">
    <property type="entry name" value="TPR_6"/>
    <property type="match status" value="1"/>
</dbReference>
<feature type="chain" id="PRO_5044563391" evidence="2">
    <location>
        <begin position="22"/>
        <end position="279"/>
    </location>
</feature>
<evidence type="ECO:0000313" key="3">
    <source>
        <dbReference type="EMBL" id="AZB01906.1"/>
    </source>
</evidence>
<keyword evidence="6" id="KW-1185">Reference proteome</keyword>
<protein>
    <submittedName>
        <fullName evidence="3">Tetratricopeptide repeat protein</fullName>
    </submittedName>
    <submittedName>
        <fullName evidence="4">Tetratricopeptide repeat-containing protein</fullName>
    </submittedName>
</protein>
<dbReference type="OrthoDB" id="696955at2"/>
<dbReference type="KEGG" id="cjt:EG359_20945"/>
<evidence type="ECO:0000313" key="5">
    <source>
        <dbReference type="Proteomes" id="UP000186106"/>
    </source>
</evidence>
<reference evidence="3 6" key="2">
    <citation type="submission" date="2018-11" db="EMBL/GenBank/DDBJ databases">
        <title>Proposal to divide the Flavobacteriaceae and reorganize its genera based on Amino Acid Identity values calculated from whole genome sequences.</title>
        <authorList>
            <person name="Nicholson A.C."/>
            <person name="Gulvik C.A."/>
            <person name="Whitney A.M."/>
            <person name="Humrighouse B.W."/>
            <person name="Bell M."/>
            <person name="Holmes B."/>
            <person name="Steigerwalt A.G."/>
            <person name="Villarma A."/>
            <person name="Sheth M."/>
            <person name="Batra D."/>
            <person name="Pryor J."/>
            <person name="Bernardet J.-F."/>
            <person name="Hugo C."/>
            <person name="Kampfer P."/>
            <person name="Newman J."/>
            <person name="McQuiston J.R."/>
        </authorList>
    </citation>
    <scope>NUCLEOTIDE SEQUENCE [LARGE SCALE GENOMIC DNA]</scope>
    <source>
        <strain evidence="3 6">DSM 16927</strain>
    </source>
</reference>
<evidence type="ECO:0000256" key="2">
    <source>
        <dbReference type="SAM" id="SignalP"/>
    </source>
</evidence>
<gene>
    <name evidence="3" type="ORF">EG359_20945</name>
    <name evidence="4" type="ORF">SAMN05421768_10489</name>
</gene>
<proteinExistence type="predicted"/>
<dbReference type="PROSITE" id="PS50005">
    <property type="entry name" value="TPR"/>
    <property type="match status" value="1"/>
</dbReference>
<accession>A0A1N7ICD8</accession>
<name>A0A1N7ICD8_9FLAO</name>
<dbReference type="RefSeq" id="WP_076353627.1">
    <property type="nucleotide sequence ID" value="NZ_CP033926.1"/>
</dbReference>
<reference evidence="4 5" key="1">
    <citation type="submission" date="2017-01" db="EMBL/GenBank/DDBJ databases">
        <authorList>
            <person name="Mah S.A."/>
            <person name="Swanson W.J."/>
            <person name="Moy G.W."/>
            <person name="Vacquier V.D."/>
        </authorList>
    </citation>
    <scope>NUCLEOTIDE SEQUENCE [LARGE SCALE GENOMIC DNA]</scope>
    <source>
        <strain evidence="4 5">DSM 16927</strain>
    </source>
</reference>
<dbReference type="SMART" id="SM00028">
    <property type="entry name" value="TPR"/>
    <property type="match status" value="2"/>
</dbReference>
<dbReference type="Gene3D" id="1.25.40.10">
    <property type="entry name" value="Tetratricopeptide repeat domain"/>
    <property type="match status" value="1"/>
</dbReference>
<dbReference type="InterPro" id="IPR019734">
    <property type="entry name" value="TPR_rpt"/>
</dbReference>
<dbReference type="Pfam" id="PF13181">
    <property type="entry name" value="TPR_8"/>
    <property type="match status" value="1"/>
</dbReference>
<sequence length="279" mass="32217">MKVLNIICLFFLSFVSAQSNYYDLDNDNLQDEVVLENGLVTVHFGNKKSGSFELPEIIALGNTSLGYTNPSELTIYYGGDRGLYGTINVFYKKEWCIKNINFYNPCQECEDQNFKILTKSINLPVKDIDSDKLEIDSKGFKSLTFFDDQGILKPYKDLKKLYTDLSGYPLLANRFNEAVLLDFKKKFTLSQRNLDDYNNIAFALSKNGNQKAAIELLKQIITKFPDRTVAYLNLADNYWNIGEKDKAINNYKEYLSLMKTQKKDLKKIPRYVHSRIESK</sequence>
<dbReference type="EMBL" id="CP033926">
    <property type="protein sequence ID" value="AZB01906.1"/>
    <property type="molecule type" value="Genomic_DNA"/>
</dbReference>
<dbReference type="STRING" id="112234.SAMN05421768_10489"/>
<dbReference type="Proteomes" id="UP000279541">
    <property type="component" value="Chromosome"/>
</dbReference>
<keyword evidence="1" id="KW-0802">TPR repeat</keyword>
<dbReference type="EMBL" id="FTNZ01000004">
    <property type="protein sequence ID" value="SIS34725.1"/>
    <property type="molecule type" value="Genomic_DNA"/>
</dbReference>